<gene>
    <name evidence="1" type="ORF">TRAPUB_11635</name>
</gene>
<dbReference type="Proteomes" id="UP000184267">
    <property type="component" value="Unassembled WGS sequence"/>
</dbReference>
<reference evidence="1 2" key="1">
    <citation type="submission" date="2016-10" db="EMBL/GenBank/DDBJ databases">
        <title>Genome sequence of the basidiomycete white-rot fungus Trametes pubescens.</title>
        <authorList>
            <person name="Makela M.R."/>
            <person name="Granchi Z."/>
            <person name="Peng M."/>
            <person name="De Vries R.P."/>
            <person name="Grigoriev I."/>
            <person name="Riley R."/>
            <person name="Hilden K."/>
        </authorList>
    </citation>
    <scope>NUCLEOTIDE SEQUENCE [LARGE SCALE GENOMIC DNA]</scope>
    <source>
        <strain evidence="1 2">FBCC735</strain>
    </source>
</reference>
<dbReference type="EMBL" id="MNAD01000569">
    <property type="protein sequence ID" value="OJT11840.1"/>
    <property type="molecule type" value="Genomic_DNA"/>
</dbReference>
<proteinExistence type="predicted"/>
<accession>A0A1M2VWF0</accession>
<dbReference type="AlphaFoldDB" id="A0A1M2VWF0"/>
<organism evidence="1 2">
    <name type="scientific">Trametes pubescens</name>
    <name type="common">White-rot fungus</name>
    <dbReference type="NCBI Taxonomy" id="154538"/>
    <lineage>
        <taxon>Eukaryota</taxon>
        <taxon>Fungi</taxon>
        <taxon>Dikarya</taxon>
        <taxon>Basidiomycota</taxon>
        <taxon>Agaricomycotina</taxon>
        <taxon>Agaricomycetes</taxon>
        <taxon>Polyporales</taxon>
        <taxon>Polyporaceae</taxon>
        <taxon>Trametes</taxon>
    </lineage>
</organism>
<evidence type="ECO:0000313" key="1">
    <source>
        <dbReference type="EMBL" id="OJT11840.1"/>
    </source>
</evidence>
<protein>
    <submittedName>
        <fullName evidence="1">Uncharacterized protein</fullName>
    </submittedName>
</protein>
<sequence length="155" mass="17488">MSKRLCFSHISRGALLSYPPTHAPPSSSSQSSQVNLPLLTNRFQWPIKISLVHIIPTDGPALQLIFDHEDLPHLSHLYLTAIMDEATETQPLQAPEISLRKRLGSFKLQDVKMHNVTLALDKDLCFGLRSLDLRLDRYVTGRIPPRGLFEVVRNA</sequence>
<name>A0A1M2VWF0_TRAPU</name>
<evidence type="ECO:0000313" key="2">
    <source>
        <dbReference type="Proteomes" id="UP000184267"/>
    </source>
</evidence>
<comment type="caution">
    <text evidence="1">The sequence shown here is derived from an EMBL/GenBank/DDBJ whole genome shotgun (WGS) entry which is preliminary data.</text>
</comment>
<keyword evidence="2" id="KW-1185">Reference proteome</keyword>